<organism evidence="1 2">
    <name type="scientific">Bifidobacterium longum subsp. longum</name>
    <dbReference type="NCBI Taxonomy" id="1679"/>
    <lineage>
        <taxon>Bacteria</taxon>
        <taxon>Bacillati</taxon>
        <taxon>Actinomycetota</taxon>
        <taxon>Actinomycetes</taxon>
        <taxon>Bifidobacteriales</taxon>
        <taxon>Bifidobacteriaceae</taxon>
        <taxon>Bifidobacterium</taxon>
    </lineage>
</organism>
<comment type="caution">
    <text evidence="1">The sequence shown here is derived from an EMBL/GenBank/DDBJ whole genome shotgun (WGS) entry which is preliminary data.</text>
</comment>
<evidence type="ECO:0000313" key="1">
    <source>
        <dbReference type="EMBL" id="GHM72230.1"/>
    </source>
</evidence>
<protein>
    <submittedName>
        <fullName evidence="1">Uncharacterized protein</fullName>
    </submittedName>
</protein>
<accession>A0AAV4L283</accession>
<dbReference type="EMBL" id="BNHC01000002">
    <property type="protein sequence ID" value="GHM72230.1"/>
    <property type="molecule type" value="Genomic_DNA"/>
</dbReference>
<gene>
    <name evidence="1" type="ORF">MCC00316_05200</name>
</gene>
<sequence>MLGVSVSQSLRFSLLSTHCQAPKTERINAATSTAIAHRVMRKARGRRAVTVFAVAAAGRPRWLNFVDTFAAGDEGRETGISDGLRTALRDEPEDIRARDGGMLRGAAASGAVLRVARPVFGEKLGGVRLPLSATLALAVALAFS</sequence>
<dbReference type="Proteomes" id="UP000663812">
    <property type="component" value="Unassembled WGS sequence"/>
</dbReference>
<name>A0AAV4L283_BIFLL</name>
<dbReference type="AlphaFoldDB" id="A0AAV4L283"/>
<proteinExistence type="predicted"/>
<evidence type="ECO:0000313" key="2">
    <source>
        <dbReference type="Proteomes" id="UP000663812"/>
    </source>
</evidence>
<reference evidence="1" key="1">
    <citation type="journal article" date="2021" name="Appl. Environ. Microbiol.">
        <title>Novel 3-O-alpha-d-Galactosyl-alpha-l-Arabinofuranosidase for the Assimilation of Gum Arabic Arabinogalactan Protein in Bifidobacterium longum subsp. longum.</title>
        <authorList>
            <person name="Sasaki Y."/>
            <person name="Horigome A."/>
            <person name="Odamaki T."/>
            <person name="Xiao J.Z."/>
            <person name="Ishiwata A."/>
            <person name="Ito Y."/>
            <person name="Kitahara K."/>
            <person name="Fujita K."/>
        </authorList>
    </citation>
    <scope>NUCLEOTIDE SEQUENCE</scope>
    <source>
        <strain evidence="1">MCC00316</strain>
    </source>
</reference>